<dbReference type="AlphaFoldDB" id="A0A437P6A6"/>
<dbReference type="GO" id="GO:0097351">
    <property type="term" value="F:toxin sequestering activity"/>
    <property type="evidence" value="ECO:0007669"/>
    <property type="project" value="InterPro"/>
</dbReference>
<dbReference type="InterPro" id="IPR031848">
    <property type="entry name" value="PrlF_antitoxin"/>
</dbReference>
<proteinExistence type="predicted"/>
<dbReference type="Proteomes" id="UP000286997">
    <property type="component" value="Unassembled WGS sequence"/>
</dbReference>
<keyword evidence="2" id="KW-1185">Reference proteome</keyword>
<comment type="caution">
    <text evidence="1">The sequence shown here is derived from an EMBL/GenBank/DDBJ whole genome shotgun (WGS) entry which is preliminary data.</text>
</comment>
<sequence length="103" mass="11926">MFLYFLIIGQNIMNRMSRARKANIWIWKNKTMSILSIKPGYDNHKMAELDHVVLAYLSFLERDMRAHPDRLRPLTEADLSRLDALTAGVAVHDDETIPDDVTL</sequence>
<protein>
    <recommendedName>
        <fullName evidence="3">Antitoxin PrlF</fullName>
    </recommendedName>
</protein>
<dbReference type="EMBL" id="SACP01000011">
    <property type="protein sequence ID" value="RVU17794.1"/>
    <property type="molecule type" value="Genomic_DNA"/>
</dbReference>
<gene>
    <name evidence="1" type="ORF">EOE48_13005</name>
</gene>
<dbReference type="OrthoDB" id="9809003at2"/>
<evidence type="ECO:0000313" key="1">
    <source>
        <dbReference type="EMBL" id="RVU17794.1"/>
    </source>
</evidence>
<evidence type="ECO:0000313" key="2">
    <source>
        <dbReference type="Proteomes" id="UP000286997"/>
    </source>
</evidence>
<dbReference type="Pfam" id="PF15937">
    <property type="entry name" value="PrlF_antitoxin"/>
    <property type="match status" value="1"/>
</dbReference>
<name>A0A437P6A6_9HYPH</name>
<accession>A0A437P6A6</accession>
<dbReference type="GO" id="GO:0001558">
    <property type="term" value="P:regulation of cell growth"/>
    <property type="evidence" value="ECO:0007669"/>
    <property type="project" value="InterPro"/>
</dbReference>
<dbReference type="GO" id="GO:0003700">
    <property type="term" value="F:DNA-binding transcription factor activity"/>
    <property type="evidence" value="ECO:0007669"/>
    <property type="project" value="InterPro"/>
</dbReference>
<reference evidence="1 2" key="1">
    <citation type="submission" date="2019-01" db="EMBL/GenBank/DDBJ databases">
        <authorList>
            <person name="Chen W.-M."/>
        </authorList>
    </citation>
    <scope>NUCLEOTIDE SEQUENCE [LARGE SCALE GENOMIC DNA]</scope>
    <source>
        <strain evidence="1 2">TER-1</strain>
    </source>
</reference>
<organism evidence="1 2">
    <name type="scientific">Methylobacterium oryzihabitans</name>
    <dbReference type="NCBI Taxonomy" id="2499852"/>
    <lineage>
        <taxon>Bacteria</taxon>
        <taxon>Pseudomonadati</taxon>
        <taxon>Pseudomonadota</taxon>
        <taxon>Alphaproteobacteria</taxon>
        <taxon>Hyphomicrobiales</taxon>
        <taxon>Methylobacteriaceae</taxon>
        <taxon>Methylobacterium</taxon>
    </lineage>
</organism>
<evidence type="ECO:0008006" key="3">
    <source>
        <dbReference type="Google" id="ProtNLM"/>
    </source>
</evidence>